<dbReference type="Proteomes" id="UP000663829">
    <property type="component" value="Unassembled WGS sequence"/>
</dbReference>
<feature type="transmembrane region" description="Helical" evidence="8">
    <location>
        <begin position="157"/>
        <end position="176"/>
    </location>
</feature>
<dbReference type="SUPFAM" id="SSF103473">
    <property type="entry name" value="MFS general substrate transporter"/>
    <property type="match status" value="1"/>
</dbReference>
<dbReference type="InterPro" id="IPR011701">
    <property type="entry name" value="MFS"/>
</dbReference>
<dbReference type="EMBL" id="CAJNOQ010017667">
    <property type="protein sequence ID" value="CAF1404275.1"/>
    <property type="molecule type" value="Genomic_DNA"/>
</dbReference>
<dbReference type="EMBL" id="CAJOBC010083089">
    <property type="protein sequence ID" value="CAF4296493.1"/>
    <property type="molecule type" value="Genomic_DNA"/>
</dbReference>
<gene>
    <name evidence="10" type="ORF">GPM918_LOCUS33343</name>
    <name evidence="11" type="ORF">SRO942_LOCUS34026</name>
</gene>
<evidence type="ECO:0000313" key="11">
    <source>
        <dbReference type="EMBL" id="CAF4296493.1"/>
    </source>
</evidence>
<dbReference type="AlphaFoldDB" id="A0A815L827"/>
<dbReference type="OrthoDB" id="10036697at2759"/>
<keyword evidence="5 8" id="KW-1133">Transmembrane helix</keyword>
<accession>A0A815L827</accession>
<evidence type="ECO:0000313" key="12">
    <source>
        <dbReference type="Proteomes" id="UP000663829"/>
    </source>
</evidence>
<evidence type="ECO:0000256" key="4">
    <source>
        <dbReference type="ARBA" id="ARBA00022692"/>
    </source>
</evidence>
<dbReference type="GO" id="GO:0005886">
    <property type="term" value="C:plasma membrane"/>
    <property type="evidence" value="ECO:0007669"/>
    <property type="project" value="UniProtKB-SubCell"/>
</dbReference>
<name>A0A815L827_9BILA</name>
<evidence type="ECO:0000256" key="7">
    <source>
        <dbReference type="ARBA" id="ARBA00038459"/>
    </source>
</evidence>
<evidence type="ECO:0000256" key="5">
    <source>
        <dbReference type="ARBA" id="ARBA00022989"/>
    </source>
</evidence>
<feature type="transmembrane region" description="Helical" evidence="8">
    <location>
        <begin position="101"/>
        <end position="120"/>
    </location>
</feature>
<feature type="transmembrane region" description="Helical" evidence="8">
    <location>
        <begin position="188"/>
        <end position="207"/>
    </location>
</feature>
<keyword evidence="2" id="KW-0813">Transport</keyword>
<evidence type="ECO:0000313" key="10">
    <source>
        <dbReference type="EMBL" id="CAF1404275.1"/>
    </source>
</evidence>
<dbReference type="InterPro" id="IPR036259">
    <property type="entry name" value="MFS_trans_sf"/>
</dbReference>
<reference evidence="10" key="1">
    <citation type="submission" date="2021-02" db="EMBL/GenBank/DDBJ databases">
        <authorList>
            <person name="Nowell W R."/>
        </authorList>
    </citation>
    <scope>NUCLEOTIDE SEQUENCE</scope>
</reference>
<evidence type="ECO:0000256" key="1">
    <source>
        <dbReference type="ARBA" id="ARBA00004651"/>
    </source>
</evidence>
<keyword evidence="3" id="KW-1003">Cell membrane</keyword>
<evidence type="ECO:0000256" key="8">
    <source>
        <dbReference type="SAM" id="Phobius"/>
    </source>
</evidence>
<keyword evidence="12" id="KW-1185">Reference proteome</keyword>
<dbReference type="Pfam" id="PF07690">
    <property type="entry name" value="MFS_1"/>
    <property type="match status" value="1"/>
</dbReference>
<dbReference type="GO" id="GO:0022857">
    <property type="term" value="F:transmembrane transporter activity"/>
    <property type="evidence" value="ECO:0007669"/>
    <property type="project" value="InterPro"/>
</dbReference>
<dbReference type="PROSITE" id="PS50850">
    <property type="entry name" value="MFS"/>
    <property type="match status" value="1"/>
</dbReference>
<organism evidence="10 12">
    <name type="scientific">Didymodactylos carnosus</name>
    <dbReference type="NCBI Taxonomy" id="1234261"/>
    <lineage>
        <taxon>Eukaryota</taxon>
        <taxon>Metazoa</taxon>
        <taxon>Spiralia</taxon>
        <taxon>Gnathifera</taxon>
        <taxon>Rotifera</taxon>
        <taxon>Eurotatoria</taxon>
        <taxon>Bdelloidea</taxon>
        <taxon>Philodinida</taxon>
        <taxon>Philodinidae</taxon>
        <taxon>Didymodactylos</taxon>
    </lineage>
</organism>
<dbReference type="Proteomes" id="UP000681722">
    <property type="component" value="Unassembled WGS sequence"/>
</dbReference>
<comment type="similarity">
    <text evidence="7">Belongs to the major facilitator superfamily. DHA1 family. Polyamines/proton antiporter (TC 2.A.1.2.16) subfamily.</text>
</comment>
<protein>
    <recommendedName>
        <fullName evidence="9">Major facilitator superfamily (MFS) profile domain-containing protein</fullName>
    </recommendedName>
</protein>
<feature type="domain" description="Major facilitator superfamily (MFS) profile" evidence="9">
    <location>
        <begin position="66"/>
        <end position="208"/>
    </location>
</feature>
<evidence type="ECO:0000256" key="2">
    <source>
        <dbReference type="ARBA" id="ARBA00022448"/>
    </source>
</evidence>
<comment type="subcellular location">
    <subcellularLocation>
        <location evidence="1">Cell membrane</location>
        <topology evidence="1">Multi-pass membrane protein</topology>
    </subcellularLocation>
</comment>
<evidence type="ECO:0000259" key="9">
    <source>
        <dbReference type="PROSITE" id="PS50850"/>
    </source>
</evidence>
<feature type="transmembrane region" description="Helical" evidence="8">
    <location>
        <begin position="132"/>
        <end position="151"/>
    </location>
</feature>
<evidence type="ECO:0000256" key="3">
    <source>
        <dbReference type="ARBA" id="ARBA00022475"/>
    </source>
</evidence>
<dbReference type="Gene3D" id="1.20.1720.10">
    <property type="entry name" value="Multidrug resistance protein D"/>
    <property type="match status" value="1"/>
</dbReference>
<proteinExistence type="inferred from homology"/>
<evidence type="ECO:0000256" key="6">
    <source>
        <dbReference type="ARBA" id="ARBA00023136"/>
    </source>
</evidence>
<feature type="transmembrane region" description="Helical" evidence="8">
    <location>
        <begin position="64"/>
        <end position="81"/>
    </location>
</feature>
<dbReference type="PANTHER" id="PTHR23502:SF186">
    <property type="entry name" value="MAJOR FACILITATOR SUPERFAMILY (MFS) PROFILE DOMAIN-CONTAINING PROTEIN"/>
    <property type="match status" value="1"/>
</dbReference>
<sequence>MTVGIFAENTIIPSWKAWKRMQVSIATLLQQNYKGEGTDASPYVTEWLDDDIENPMTWKDSYKWFLMVIVSFATLAVAFASSAYTGGIQQIITQFNTSTEVVTLGISLFVLGFALGPLLWAPLSELLGRRPLFIVTYGALTAFNAGAAGAQNIQTLLILRFFAGAFGSSPLTNAGGTVADMFPASQRGLGMSVFASAAFLGPALGPIV</sequence>
<keyword evidence="6 8" id="KW-0472">Membrane</keyword>
<dbReference type="PANTHER" id="PTHR23502">
    <property type="entry name" value="MAJOR FACILITATOR SUPERFAMILY"/>
    <property type="match status" value="1"/>
</dbReference>
<keyword evidence="4 8" id="KW-0812">Transmembrane</keyword>
<comment type="caution">
    <text evidence="10">The sequence shown here is derived from an EMBL/GenBank/DDBJ whole genome shotgun (WGS) entry which is preliminary data.</text>
</comment>
<dbReference type="InterPro" id="IPR020846">
    <property type="entry name" value="MFS_dom"/>
</dbReference>